<sequence>MNETGLSIEYLIASNHPVYFNKKRSSFSKEKIVAQFKYKQLSQDQQDKLDAAAFRRLLAHLNDHKEVANIDLMIMAGFCRNCFSKWYASEAELLGINLNLDDARERVYGMTYDEWKTNHQQKATPEQLAAYEASQEKKDE</sequence>
<dbReference type="InterPro" id="IPR036810">
    <property type="entry name" value="SMc04008-like_sf"/>
</dbReference>
<dbReference type="EMBL" id="CAKMUD010000094">
    <property type="protein sequence ID" value="CAH1600129.1"/>
    <property type="molecule type" value="Genomic_DNA"/>
</dbReference>
<dbReference type="Gene3D" id="1.10.3340.10">
    <property type="entry name" value="SMc04008-like"/>
    <property type="match status" value="1"/>
</dbReference>
<dbReference type="SUPFAM" id="SSF158757">
    <property type="entry name" value="SMc04008-like"/>
    <property type="match status" value="1"/>
</dbReference>
<reference evidence="3" key="1">
    <citation type="submission" date="2022-01" db="EMBL/GenBank/DDBJ databases">
        <authorList>
            <person name="Lagorce A."/>
        </authorList>
    </citation>
    <scope>NUCLEOTIDE SEQUENCE</scope>
    <source>
        <strain evidence="3">Th15_F1_A12</strain>
    </source>
</reference>
<accession>A0AAU9QRY8</accession>
<evidence type="ECO:0000313" key="3">
    <source>
        <dbReference type="EMBL" id="CAH1600129.1"/>
    </source>
</evidence>
<dbReference type="Pfam" id="PF06844">
    <property type="entry name" value="DUF1244"/>
    <property type="match status" value="1"/>
</dbReference>
<gene>
    <name evidence="3" type="ORF">THF1A12_40427</name>
</gene>
<protein>
    <recommendedName>
        <fullName evidence="2">SMc04008-like domain-containing protein</fullName>
    </recommendedName>
</protein>
<dbReference type="InterPro" id="IPR023163">
    <property type="entry name" value="SMc04008-like_domain"/>
</dbReference>
<comment type="caution">
    <text evidence="3">The sequence shown here is derived from an EMBL/GenBank/DDBJ whole genome shotgun (WGS) entry which is preliminary data.</text>
</comment>
<evidence type="ECO:0000259" key="2">
    <source>
        <dbReference type="Pfam" id="PF06844"/>
    </source>
</evidence>
<organism evidence="3 4">
    <name type="scientific">Vibrio jasicida</name>
    <dbReference type="NCBI Taxonomy" id="766224"/>
    <lineage>
        <taxon>Bacteria</taxon>
        <taxon>Pseudomonadati</taxon>
        <taxon>Pseudomonadota</taxon>
        <taxon>Gammaproteobacteria</taxon>
        <taxon>Vibrionales</taxon>
        <taxon>Vibrionaceae</taxon>
        <taxon>Vibrio</taxon>
    </lineage>
</organism>
<feature type="region of interest" description="Disordered" evidence="1">
    <location>
        <begin position="119"/>
        <end position="140"/>
    </location>
</feature>
<evidence type="ECO:0000256" key="1">
    <source>
        <dbReference type="SAM" id="MobiDB-lite"/>
    </source>
</evidence>
<feature type="domain" description="SMc04008-like" evidence="2">
    <location>
        <begin position="67"/>
        <end position="132"/>
    </location>
</feature>
<evidence type="ECO:0000313" key="4">
    <source>
        <dbReference type="Proteomes" id="UP001295462"/>
    </source>
</evidence>
<proteinExistence type="predicted"/>
<name>A0AAU9QRY8_9VIBR</name>
<dbReference type="Proteomes" id="UP001295462">
    <property type="component" value="Unassembled WGS sequence"/>
</dbReference>
<dbReference type="AlphaFoldDB" id="A0AAU9QRY8"/>